<dbReference type="Gene3D" id="3.40.50.300">
    <property type="entry name" value="P-loop containing nucleotide triphosphate hydrolases"/>
    <property type="match status" value="1"/>
</dbReference>
<reference evidence="2" key="1">
    <citation type="submission" date="2020-04" db="EMBL/GenBank/DDBJ databases">
        <authorList>
            <person name="Chiriac C."/>
            <person name="Salcher M."/>
            <person name="Ghai R."/>
            <person name="Kavagutti S V."/>
        </authorList>
    </citation>
    <scope>NUCLEOTIDE SEQUENCE</scope>
</reference>
<protein>
    <recommendedName>
        <fullName evidence="3">Terminase large subunit gp17-like C-terminal domain-containing protein</fullName>
    </recommendedName>
</protein>
<dbReference type="InterPro" id="IPR027417">
    <property type="entry name" value="P-loop_NTPase"/>
</dbReference>
<accession>A0A6J5N6K1</accession>
<feature type="compositionally biased region" description="Basic and acidic residues" evidence="1">
    <location>
        <begin position="26"/>
        <end position="36"/>
    </location>
</feature>
<gene>
    <name evidence="2" type="ORF">UFOVP650_16</name>
</gene>
<dbReference type="EMBL" id="LR796623">
    <property type="protein sequence ID" value="CAB4154563.1"/>
    <property type="molecule type" value="Genomic_DNA"/>
</dbReference>
<organism evidence="2">
    <name type="scientific">uncultured Caudovirales phage</name>
    <dbReference type="NCBI Taxonomy" id="2100421"/>
    <lineage>
        <taxon>Viruses</taxon>
        <taxon>Duplodnaviria</taxon>
        <taxon>Heunggongvirae</taxon>
        <taxon>Uroviricota</taxon>
        <taxon>Caudoviricetes</taxon>
        <taxon>Peduoviridae</taxon>
        <taxon>Maltschvirus</taxon>
        <taxon>Maltschvirus maltsch</taxon>
    </lineage>
</organism>
<sequence>MFNRLVSAPKKKARSATPRARYATRRQREEAEARSRKAEKIEAARANAGHFIEYALRNEADGSLLHNAPFHWEWHQHFDENPMGVLIAPVEHAKSQQIAVGRTLWRLGSDPNRTIAIIQSTKEMAEKTLRQIRQEIEQNPRLREVFPRLRPSENPDDPWNAHAIVVDRDIRARDPSIQVHGVYGAIVGSRLTDIVLDDVLDFENTRSPEQRKKLIDWFYTTVFTRLLPGGVIWVIGTPWHPEDLLHELEKRAGFAAKRYSAVLNPDDPPARWMPLWPDQWPRERLESRRLTMPDSHFIRKYLCRVVLDSTARFRQVWLERMCQLGIGRAFSADQPRQFAGGPKLPCFTGVDLGIGTKDENALTVIFTLALMADGRRLVAEIESGRWQAPEILDRIKWAYRRFDSEVHVESNAAQQFLVQLAQGSIPVTAHHTSATNKFHQEYGVESLAVEMRNGLWVMPSGTAGDAVPAEGKAFISECLNFNPTEHTGDRLMAAWIAREALRKFSSPRTRVLDTQVR</sequence>
<name>A0A6J5N6K1_9CAUD</name>
<evidence type="ECO:0000256" key="1">
    <source>
        <dbReference type="SAM" id="MobiDB-lite"/>
    </source>
</evidence>
<evidence type="ECO:0008006" key="3">
    <source>
        <dbReference type="Google" id="ProtNLM"/>
    </source>
</evidence>
<feature type="region of interest" description="Disordered" evidence="1">
    <location>
        <begin position="1"/>
        <end position="36"/>
    </location>
</feature>
<proteinExistence type="predicted"/>
<evidence type="ECO:0000313" key="2">
    <source>
        <dbReference type="EMBL" id="CAB4154563.1"/>
    </source>
</evidence>